<dbReference type="PROSITE" id="PS51186">
    <property type="entry name" value="GNAT"/>
    <property type="match status" value="1"/>
</dbReference>
<organism evidence="2 3">
    <name type="scientific">Nitrococcus mobilis Nb-231</name>
    <dbReference type="NCBI Taxonomy" id="314278"/>
    <lineage>
        <taxon>Bacteria</taxon>
        <taxon>Pseudomonadati</taxon>
        <taxon>Pseudomonadota</taxon>
        <taxon>Gammaproteobacteria</taxon>
        <taxon>Chromatiales</taxon>
        <taxon>Ectothiorhodospiraceae</taxon>
        <taxon>Nitrococcus</taxon>
    </lineage>
</organism>
<dbReference type="InterPro" id="IPR052564">
    <property type="entry name" value="N-acetyltrans/Recomb-assoc"/>
</dbReference>
<accession>A4BV49</accession>
<evidence type="ECO:0000259" key="1">
    <source>
        <dbReference type="PROSITE" id="PS51186"/>
    </source>
</evidence>
<dbReference type="STRING" id="314278.NB231_00390"/>
<evidence type="ECO:0000313" key="3">
    <source>
        <dbReference type="Proteomes" id="UP000003374"/>
    </source>
</evidence>
<name>A4BV49_9GAMM</name>
<gene>
    <name evidence="2" type="ORF">NB231_00390</name>
</gene>
<sequence>MEILDYTDADVAAISRLYYETVRLVNIRDYSLEQVAAWAPEIYSDDFWKKRFKNYRVFVVKEKGQVVGFAEFEHTGQIDCFYVHHLWQGQGVGSKLLKRIEHEALSGNIRRLFADVCITAQPFFKLNGFDVIEELERAYRGCSFKQFFMEKTLSCVGSRAVSWV</sequence>
<feature type="domain" description="N-acetyltransferase" evidence="1">
    <location>
        <begin position="1"/>
        <end position="154"/>
    </location>
</feature>
<dbReference type="GO" id="GO:0016747">
    <property type="term" value="F:acyltransferase activity, transferring groups other than amino-acyl groups"/>
    <property type="evidence" value="ECO:0007669"/>
    <property type="project" value="InterPro"/>
</dbReference>
<evidence type="ECO:0000313" key="2">
    <source>
        <dbReference type="EMBL" id="EAR20391.1"/>
    </source>
</evidence>
<dbReference type="OrthoDB" id="5355033at2"/>
<dbReference type="PANTHER" id="PTHR43451">
    <property type="entry name" value="ACETYLTRANSFERASE (GNAT) FAMILY PROTEIN"/>
    <property type="match status" value="1"/>
</dbReference>
<dbReference type="HOGENOM" id="CLU_087351_0_1_6"/>
<comment type="caution">
    <text evidence="2">The sequence shown here is derived from an EMBL/GenBank/DDBJ whole genome shotgun (WGS) entry which is preliminary data.</text>
</comment>
<protein>
    <submittedName>
        <fullName evidence="2">Putative acetyltransferase</fullName>
    </submittedName>
</protein>
<dbReference type="PANTHER" id="PTHR43451:SF1">
    <property type="entry name" value="ACETYLTRANSFERASE"/>
    <property type="match status" value="1"/>
</dbReference>
<dbReference type="Gene3D" id="3.40.630.30">
    <property type="match status" value="1"/>
</dbReference>
<dbReference type="EMBL" id="AAOF01000023">
    <property type="protein sequence ID" value="EAR20391.1"/>
    <property type="molecule type" value="Genomic_DNA"/>
</dbReference>
<dbReference type="RefSeq" id="WP_004998669.1">
    <property type="nucleotide sequence ID" value="NZ_CH672427.1"/>
</dbReference>
<dbReference type="SUPFAM" id="SSF55729">
    <property type="entry name" value="Acyl-CoA N-acyltransferases (Nat)"/>
    <property type="match status" value="1"/>
</dbReference>
<keyword evidence="3" id="KW-1185">Reference proteome</keyword>
<dbReference type="InterPro" id="IPR000182">
    <property type="entry name" value="GNAT_dom"/>
</dbReference>
<dbReference type="Pfam" id="PF13673">
    <property type="entry name" value="Acetyltransf_10"/>
    <property type="match status" value="1"/>
</dbReference>
<reference evidence="2 3" key="1">
    <citation type="submission" date="2006-02" db="EMBL/GenBank/DDBJ databases">
        <authorList>
            <person name="Waterbury J."/>
            <person name="Ferriera S."/>
            <person name="Johnson J."/>
            <person name="Kravitz S."/>
            <person name="Halpern A."/>
            <person name="Remington K."/>
            <person name="Beeson K."/>
            <person name="Tran B."/>
            <person name="Rogers Y.-H."/>
            <person name="Friedman R."/>
            <person name="Venter J.C."/>
        </authorList>
    </citation>
    <scope>NUCLEOTIDE SEQUENCE [LARGE SCALE GENOMIC DNA]</scope>
    <source>
        <strain evidence="2 3">Nb-231</strain>
    </source>
</reference>
<dbReference type="CDD" id="cd04301">
    <property type="entry name" value="NAT_SF"/>
    <property type="match status" value="1"/>
</dbReference>
<dbReference type="AlphaFoldDB" id="A4BV49"/>
<dbReference type="Proteomes" id="UP000003374">
    <property type="component" value="Unassembled WGS sequence"/>
</dbReference>
<dbReference type="InterPro" id="IPR016181">
    <property type="entry name" value="Acyl_CoA_acyltransferase"/>
</dbReference>
<keyword evidence="2" id="KW-0808">Transferase</keyword>
<proteinExistence type="predicted"/>
<dbReference type="eggNOG" id="COG1246">
    <property type="taxonomic scope" value="Bacteria"/>
</dbReference>